<dbReference type="GeneID" id="3167862"/>
<dbReference type="Proteomes" id="UP000000532">
    <property type="component" value="Plasmid pTT27"/>
</dbReference>
<dbReference type="KEGG" id="ttj:TTHB182"/>
<organism evidence="2 3">
    <name type="scientific">Thermus thermophilus (strain ATCC 27634 / DSM 579 / HB8)</name>
    <dbReference type="NCBI Taxonomy" id="300852"/>
    <lineage>
        <taxon>Bacteria</taxon>
        <taxon>Thermotogati</taxon>
        <taxon>Deinococcota</taxon>
        <taxon>Deinococci</taxon>
        <taxon>Thermales</taxon>
        <taxon>Thermaceae</taxon>
        <taxon>Thermus</taxon>
    </lineage>
</organism>
<accession>Q53VY7</accession>
<dbReference type="EnsemblBacteria" id="BAD71978">
    <property type="protein sequence ID" value="BAD71978"/>
    <property type="gene ID" value="BAD71978"/>
</dbReference>
<keyword evidence="3" id="KW-1185">Reference proteome</keyword>
<reference evidence="2 3" key="1">
    <citation type="submission" date="2004-11" db="EMBL/GenBank/DDBJ databases">
        <title>Complete genome sequence of Thermus thermophilus HB8.</title>
        <authorList>
            <person name="Masui R."/>
            <person name="Kurokawa K."/>
            <person name="Nakagawa N."/>
            <person name="Tokunaga F."/>
            <person name="Koyama Y."/>
            <person name="Shibata T."/>
            <person name="Oshima T."/>
            <person name="Yokoyama S."/>
            <person name="Yasunaga T."/>
            <person name="Kuramitsu S."/>
        </authorList>
    </citation>
    <scope>NUCLEOTIDE SEQUENCE [LARGE SCALE GENOMIC DNA]</scope>
    <source>
        <strain evidence="3">ATCC 27634 / DSM 579 / HB8</strain>
        <plasmid evidence="2 3">pTT27</plasmid>
    </source>
</reference>
<protein>
    <recommendedName>
        <fullName evidence="4">PEGA domain-containing protein</fullName>
    </recommendedName>
</protein>
<dbReference type="HOGENOM" id="CLU_244843_0_0_0"/>
<feature type="chain" id="PRO_5004248665" description="PEGA domain-containing protein" evidence="1">
    <location>
        <begin position="17"/>
        <end position="1795"/>
    </location>
</feature>
<evidence type="ECO:0000313" key="2">
    <source>
        <dbReference type="EMBL" id="BAD71978.1"/>
    </source>
</evidence>
<dbReference type="PATRIC" id="fig|300852.9.peg.2132"/>
<proteinExistence type="predicted"/>
<evidence type="ECO:0000256" key="1">
    <source>
        <dbReference type="SAM" id="SignalP"/>
    </source>
</evidence>
<evidence type="ECO:0008006" key="4">
    <source>
        <dbReference type="Google" id="ProtNLM"/>
    </source>
</evidence>
<keyword evidence="1" id="KW-0732">Signal</keyword>
<dbReference type="EMBL" id="AP008227">
    <property type="protein sequence ID" value="BAD71978.1"/>
    <property type="molecule type" value="Genomic_DNA"/>
</dbReference>
<name>Q53VY7_THET8</name>
<geneLocation type="plasmid" evidence="2 3">
    <name>pTT27</name>
</geneLocation>
<gene>
    <name evidence="2" type="ordered locus">TTHB182</name>
</gene>
<feature type="signal peptide" evidence="1">
    <location>
        <begin position="1"/>
        <end position="16"/>
    </location>
</feature>
<evidence type="ECO:0000313" key="3">
    <source>
        <dbReference type="Proteomes" id="UP000000532"/>
    </source>
</evidence>
<sequence>MKRVFALVLLLLPALAQPVARELKATVVGDGVGWETHAFRIWLVIPEKGRVRLDLFSPGFDPTDYRSALLGKPELGDERYDGGKGELKATFRLYRDGKPLREMAFGVEPHRWVPFFEGEMEAGVYLFESELLGNGKNAFVLRVEAPSFKLSLDPKPQLILDVFTQTTTLRLLPDERGRVWVEPLGVYSEGPLEVAFYDEDGPEELRARVRYEDGSVEERPVSGDRGWTTYTKRPGLALFGFTQPPTARQHSNTVAFRVGACTSLENGVLKAIPPGEARARVVDEEGKPLPVPVEEKDRVFRPLLPEGASLLRVEARGAVFVQEGWAEVGCPGGEVTFVVRLPKPPAPERPPQGEVRFRVAVALPGGDLPAKATLRLGDLEAPVDGERTLALPRGRYPLAVLAEGARVEAPQEVEVLPGKRQEVLVRLLPEVALSLAPKEVYLRVGEEGEVVLTATTPYPGLLPAELSLELPEGLTPLGASRAQGPLTKDRPFQLRVRFLAEKEGTYALSGLLAPWGLRAEGRAVVVRPATFRLVKEALTPEVEAGGVARFRVTVVNEGDEEGRAVLVDRFLGTEERREVFLKAKEGRSYEFAFPVPLEAQGTLVNRAELSTGEKAEAGVRVLRPKAHLERSLPHRVYLPGEEVVLSFLVENRGEAPMRYVLEDACPDWLSPLEPARFEGYLKPGEEALHAYRARVLLGPEAEGACAATLRTPTETLRAEVALKRRPLLLEKEADPPRLLEGGQGVFRLRVRNPADHRVEVELRDIPGKGLGMDPWSERVALEAGEERVFTLPFRAEAVGELENGLSAFLGETPAAFPVKAKVAVLPVLVPERTSVVRLPFRVEGEGDALLLGFKPPEGAEYSPGSARLDGRPVEEPRVLPDGTLVWRLPFAREGLLTLTLLHTRALPPLPEPALTLLRLDRELPLKGGLRLRDYEGAKPLSAKRKGPIREPMDGAIVQQEAVALRIEAPLGPIAVRVNGLEVEGRLLGEAQYDEERKVQRLAYYGVPLRPGRNVIEVEGPGFYDKVEVFRPGPPKDLVLEPVRLRADGRTPLEFRLKAVDGMGLPTGFGLATLEADPEPIAPDASLLEPGYQVLLRDGVGTVMLKPLLTPKEVRLRARFNKLEKTFRLFAGGAQEPLWLAQGSVGVAYDPEEGRPRLFGLARGYVEAPLEGGFLQGALDTTGGLSQTPEAGFFPITGSGEEARRPLASDDPVALRYTTPEYTLAYERGPLAPGLGEATALRLATRGDARVEAFLALLPKGSVREEIVPDGTAFYRLSGSPAPGSLRLFLVEGGRTRALEAGVDYTYDFLSGEIVLARPLAPFTPEFAPVRLVAEYAPLSAPREELALGAQAAYEAGPWRFGLGGYLRLDLQGFASQGYALGASLAYGEGGSEVGLEAAFAGKWRFGLSAALSEGPLEARGNLAYEEGGEVQGAFRAAYDLGPGAVALEHTTPGRTGLVYEAKLARGFRFGLGAGYAWREGGLYLLGRAAYQEGRARFGLSHAYLLSGGQETRLDLLWPLGEALEAEGSLAYLWGEGLQGAFGLRQRLGSANLALSYQLPTASGEGNRARFGLEAPLPLTENLSANLGLYALYAFSGGQGELGGSLGLRYAREGLVATFGVEGALGPKLTLRGGAAGSLDPENTLGLDFALSLLPEAKGRFSLAYALRASDLSLLTYHRYATETGLLEGQLAAAYAPFPAFSVRPAFGYRYPFPDPEGATYALGLYATLFPTELLGLGGGASYTFQPATGASDLSFSVEGTLRLSPLWLSLGYQFGPSLFAPEGVYLRLDVFGGSR</sequence>
<dbReference type="RefSeq" id="WP_011229122.1">
    <property type="nucleotide sequence ID" value="NC_006462.1"/>
</dbReference>
<keyword evidence="2" id="KW-0614">Plasmid</keyword>